<dbReference type="Pfam" id="PF24750">
    <property type="entry name" value="b-prop_At3g26010-like"/>
    <property type="match status" value="1"/>
</dbReference>
<name>A0AAP0GKV3_9ASTR</name>
<organism evidence="3 4">
    <name type="scientific">Deinandra increscens subsp. villosa</name>
    <dbReference type="NCBI Taxonomy" id="3103831"/>
    <lineage>
        <taxon>Eukaryota</taxon>
        <taxon>Viridiplantae</taxon>
        <taxon>Streptophyta</taxon>
        <taxon>Embryophyta</taxon>
        <taxon>Tracheophyta</taxon>
        <taxon>Spermatophyta</taxon>
        <taxon>Magnoliopsida</taxon>
        <taxon>eudicotyledons</taxon>
        <taxon>Gunneridae</taxon>
        <taxon>Pentapetalae</taxon>
        <taxon>asterids</taxon>
        <taxon>campanulids</taxon>
        <taxon>Asterales</taxon>
        <taxon>Asteraceae</taxon>
        <taxon>Asteroideae</taxon>
        <taxon>Heliantheae alliance</taxon>
        <taxon>Madieae</taxon>
        <taxon>Madiinae</taxon>
        <taxon>Deinandra</taxon>
    </lineage>
</organism>
<dbReference type="Pfam" id="PF00646">
    <property type="entry name" value="F-box"/>
    <property type="match status" value="1"/>
</dbReference>
<evidence type="ECO:0000313" key="3">
    <source>
        <dbReference type="EMBL" id="KAK9051330.1"/>
    </source>
</evidence>
<evidence type="ECO:0000313" key="4">
    <source>
        <dbReference type="Proteomes" id="UP001408789"/>
    </source>
</evidence>
<reference evidence="3 4" key="1">
    <citation type="submission" date="2024-04" db="EMBL/GenBank/DDBJ databases">
        <title>The reference genome of an endangered Asteraceae, Deinandra increscens subsp. villosa, native to the Central Coast of California.</title>
        <authorList>
            <person name="Guilliams M."/>
            <person name="Hasenstab-Lehman K."/>
            <person name="Meyer R."/>
            <person name="Mcevoy S."/>
        </authorList>
    </citation>
    <scope>NUCLEOTIDE SEQUENCE [LARGE SCALE GENOMIC DNA]</scope>
    <source>
        <tissue evidence="3">Leaf</tissue>
    </source>
</reference>
<dbReference type="InterPro" id="IPR055290">
    <property type="entry name" value="At3g26010-like"/>
</dbReference>
<dbReference type="Proteomes" id="UP001408789">
    <property type="component" value="Unassembled WGS sequence"/>
</dbReference>
<dbReference type="InterPro" id="IPR056592">
    <property type="entry name" value="Beta-prop_At3g26010-like"/>
</dbReference>
<comment type="caution">
    <text evidence="3">The sequence shown here is derived from an EMBL/GenBank/DDBJ whole genome shotgun (WGS) entry which is preliminary data.</text>
</comment>
<sequence>MVNTIAKIKKTQTTLKTSSIQDSYNQSAALIGHNDDLLTEILLRLPAASIFPFKSVSKHWRWLLSQTSFTHRYDDKPSKSPGLFVGNAYVPFDAENRSPPPFRTLDFCYDPRGIKILQSCNGLLLCCSNTLIIDDRKYYVFNPNTKQFAVIPPVPGVTKTLPIMVLAFHRTDCVPYKVVCIRRRLDKKCQILIYSSDTRNWKWADEELGCGPAHTPYQKVSIRSFSAQWPDDLNLVYWNKAIHYLCSTTFSKYLYFKVDDERLLKSLPLRLPVSYSSFYDDPKPRTLYFGESRGHLHLVAVPHRKNYLSLNVYEMWSDYSGWLVRYRVELDEVARMYGSGFGFDVCDVVRGEKEEDTFMVLRIPGKIIKYNVHDKSFEEMFNLITNNLHGVSLEVHRYTETLASV</sequence>
<evidence type="ECO:0000259" key="2">
    <source>
        <dbReference type="Pfam" id="PF24750"/>
    </source>
</evidence>
<keyword evidence="4" id="KW-1185">Reference proteome</keyword>
<dbReference type="AlphaFoldDB" id="A0AAP0GKV3"/>
<feature type="domain" description="F-box protein At3g26010-like beta-propeller" evidence="2">
    <location>
        <begin position="116"/>
        <end position="324"/>
    </location>
</feature>
<evidence type="ECO:0008006" key="5">
    <source>
        <dbReference type="Google" id="ProtNLM"/>
    </source>
</evidence>
<dbReference type="EMBL" id="JBCNJP010000027">
    <property type="protein sequence ID" value="KAK9051330.1"/>
    <property type="molecule type" value="Genomic_DNA"/>
</dbReference>
<dbReference type="InterPro" id="IPR036047">
    <property type="entry name" value="F-box-like_dom_sf"/>
</dbReference>
<feature type="domain" description="F-box" evidence="1">
    <location>
        <begin position="35"/>
        <end position="61"/>
    </location>
</feature>
<dbReference type="InterPro" id="IPR001810">
    <property type="entry name" value="F-box_dom"/>
</dbReference>
<gene>
    <name evidence="3" type="ORF">SSX86_027957</name>
</gene>
<dbReference type="PANTHER" id="PTHR35546">
    <property type="entry name" value="F-BOX PROTEIN INTERACTION DOMAIN PROTEIN-RELATED"/>
    <property type="match status" value="1"/>
</dbReference>
<proteinExistence type="predicted"/>
<dbReference type="PANTHER" id="PTHR35546:SF115">
    <property type="entry name" value="F-BOX DOMAIN-CONTAINING PROTEIN"/>
    <property type="match status" value="1"/>
</dbReference>
<accession>A0AAP0GKV3</accession>
<evidence type="ECO:0000259" key="1">
    <source>
        <dbReference type="Pfam" id="PF00646"/>
    </source>
</evidence>
<protein>
    <recommendedName>
        <fullName evidence="5">F-box domain-containing protein</fullName>
    </recommendedName>
</protein>
<dbReference type="SUPFAM" id="SSF81383">
    <property type="entry name" value="F-box domain"/>
    <property type="match status" value="1"/>
</dbReference>